<dbReference type="Gene3D" id="1.25.40.10">
    <property type="entry name" value="Tetratricopeptide repeat domain"/>
    <property type="match status" value="3"/>
</dbReference>
<dbReference type="Pfam" id="PF20431">
    <property type="entry name" value="E_motif"/>
    <property type="match status" value="1"/>
</dbReference>
<dbReference type="GO" id="GO:0009451">
    <property type="term" value="P:RNA modification"/>
    <property type="evidence" value="ECO:0007669"/>
    <property type="project" value="InterPro"/>
</dbReference>
<dbReference type="Pfam" id="PF13041">
    <property type="entry name" value="PPR_2"/>
    <property type="match status" value="1"/>
</dbReference>
<dbReference type="PANTHER" id="PTHR47926:SF508">
    <property type="entry name" value="PENTATRICOPEPTIDE REPEAT-CONTAINING PROTEIN"/>
    <property type="match status" value="1"/>
</dbReference>
<sequence length="616" mass="68141">MAFSLSPSSPPHPLQPSTLLPLLSVLSNPIPISHLNQIHAIAIRSATAASDDPQLASLHSHLVLSAASSSHLSYAINLLLHPSLPVSPTTFPWNALLRLLAWSSFLKPIALSLFRLMLLHSPSPPDQHSFPFVLKACAHLFALREGSQIHSYLLKLGFSSDTFVSNSLIHFYCSCGRLHVARQLFDRMPDRTKVSWNVMIDGYAMTGDYHTALSLFREMQLELFVPDVYTFQSLLCACGGLGALSLGMWVHALMLKSSEAKATSADILVNNSLVDLYSRCGSMTMARKVFDEMPARDATSWNTMILGLAMHGRIGECFAAFERMIGEDDLRPNSITLVAVLSACKHGGLVSEGFRYFHILTEEFGIEPRIEHYGCLVDMLARAGMVDDALKLVQSMPCRPDAVIWRSLLDACCRRNAGIRISESMAERAVEAEQEDDGSGAYVLLSRVYASANRWNEVGLVRKIMEEEGMRKATGCSSMEMEGVVHEFVAGDTSHPEAVEIYRKLGEVESRIAMVGYEPDPIEAPMVAGKDEVKREALRFHSERLAMAFGLLRTEPGKTMRILKNLRRLPQSSETGLSSLWGGDRFEGSVEIPSLQGWFLLLHGLLVIENFSFISI</sequence>
<reference evidence="4 5" key="1">
    <citation type="journal article" date="2017" name="Nature">
        <title>The Apostasia genome and the evolution of orchids.</title>
        <authorList>
            <person name="Zhang G.Q."/>
            <person name="Liu K.W."/>
            <person name="Li Z."/>
            <person name="Lohaus R."/>
            <person name="Hsiao Y.Y."/>
            <person name="Niu S.C."/>
            <person name="Wang J.Y."/>
            <person name="Lin Y.C."/>
            <person name="Xu Q."/>
            <person name="Chen L.J."/>
            <person name="Yoshida K."/>
            <person name="Fujiwara S."/>
            <person name="Wang Z.W."/>
            <person name="Zhang Y.Q."/>
            <person name="Mitsuda N."/>
            <person name="Wang M."/>
            <person name="Liu G.H."/>
            <person name="Pecoraro L."/>
            <person name="Huang H.X."/>
            <person name="Xiao X.J."/>
            <person name="Lin M."/>
            <person name="Wu X.Y."/>
            <person name="Wu W.L."/>
            <person name="Chen Y.Y."/>
            <person name="Chang S.B."/>
            <person name="Sakamoto S."/>
            <person name="Ohme-Takagi M."/>
            <person name="Yagi M."/>
            <person name="Zeng S.J."/>
            <person name="Shen C.Y."/>
            <person name="Yeh C.M."/>
            <person name="Luo Y.B."/>
            <person name="Tsai W.C."/>
            <person name="Van de Peer Y."/>
            <person name="Liu Z.J."/>
        </authorList>
    </citation>
    <scope>NUCLEOTIDE SEQUENCE [LARGE SCALE GENOMIC DNA]</scope>
    <source>
        <strain evidence="5">cv. Shenzhen</strain>
        <tissue evidence="4">Stem</tissue>
    </source>
</reference>
<dbReference type="STRING" id="1088818.A0A2I0AZK7"/>
<dbReference type="InterPro" id="IPR046848">
    <property type="entry name" value="E_motif"/>
</dbReference>
<feature type="repeat" description="PPR" evidence="2">
    <location>
        <begin position="266"/>
        <end position="300"/>
    </location>
</feature>
<dbReference type="Pfam" id="PF20430">
    <property type="entry name" value="Eplus_motif"/>
    <property type="match status" value="1"/>
</dbReference>
<dbReference type="OrthoDB" id="185373at2759"/>
<dbReference type="InterPro" id="IPR011990">
    <property type="entry name" value="TPR-like_helical_dom_sf"/>
</dbReference>
<dbReference type="FunFam" id="1.25.40.10:FF:000427">
    <property type="entry name" value="Pentatricopeptide repeat-containing protein chloroplastic"/>
    <property type="match status" value="1"/>
</dbReference>
<evidence type="ECO:0000313" key="4">
    <source>
        <dbReference type="EMBL" id="PKA60977.1"/>
    </source>
</evidence>
<evidence type="ECO:0000313" key="5">
    <source>
        <dbReference type="Proteomes" id="UP000236161"/>
    </source>
</evidence>
<keyword evidence="1" id="KW-0677">Repeat</keyword>
<dbReference type="AlphaFoldDB" id="A0A2I0AZK7"/>
<dbReference type="FunFam" id="1.25.40.10:FF:000474">
    <property type="entry name" value="Pentatricopeptide repeat protein PPR986-12"/>
    <property type="match status" value="1"/>
</dbReference>
<dbReference type="Pfam" id="PF01535">
    <property type="entry name" value="PPR"/>
    <property type="match status" value="3"/>
</dbReference>
<accession>A0A2I0AZK7</accession>
<protein>
    <submittedName>
        <fullName evidence="4">Pentatricopeptide repeat-containing protein</fullName>
        <ecNumber evidence="4">3.6.1.-</ecNumber>
    </submittedName>
</protein>
<dbReference type="InterPro" id="IPR002885">
    <property type="entry name" value="PPR_rpt"/>
</dbReference>
<keyword evidence="5" id="KW-1185">Reference proteome</keyword>
<dbReference type="EMBL" id="KZ451934">
    <property type="protein sequence ID" value="PKA60977.1"/>
    <property type="molecule type" value="Genomic_DNA"/>
</dbReference>
<keyword evidence="4" id="KW-0378">Hydrolase</keyword>
<dbReference type="PANTHER" id="PTHR47926">
    <property type="entry name" value="PENTATRICOPEPTIDE REPEAT-CONTAINING PROTEIN"/>
    <property type="match status" value="1"/>
</dbReference>
<gene>
    <name evidence="4" type="primary">PCMP-H51</name>
    <name evidence="4" type="ORF">AXF42_Ash019966</name>
</gene>
<proteinExistence type="predicted"/>
<name>A0A2I0AZK7_9ASPA</name>
<dbReference type="Pfam" id="PF12854">
    <property type="entry name" value="PPR_1"/>
    <property type="match status" value="1"/>
</dbReference>
<dbReference type="GO" id="GO:0016787">
    <property type="term" value="F:hydrolase activity"/>
    <property type="evidence" value="ECO:0007669"/>
    <property type="project" value="UniProtKB-KW"/>
</dbReference>
<evidence type="ECO:0000256" key="1">
    <source>
        <dbReference type="ARBA" id="ARBA00022737"/>
    </source>
</evidence>
<dbReference type="Proteomes" id="UP000236161">
    <property type="component" value="Unassembled WGS sequence"/>
</dbReference>
<dbReference type="GO" id="GO:0003723">
    <property type="term" value="F:RNA binding"/>
    <property type="evidence" value="ECO:0007669"/>
    <property type="project" value="InterPro"/>
</dbReference>
<feature type="domain" description="DYW" evidence="3">
    <location>
        <begin position="528"/>
        <end position="567"/>
    </location>
</feature>
<organism evidence="4 5">
    <name type="scientific">Apostasia shenzhenica</name>
    <dbReference type="NCBI Taxonomy" id="1088818"/>
    <lineage>
        <taxon>Eukaryota</taxon>
        <taxon>Viridiplantae</taxon>
        <taxon>Streptophyta</taxon>
        <taxon>Embryophyta</taxon>
        <taxon>Tracheophyta</taxon>
        <taxon>Spermatophyta</taxon>
        <taxon>Magnoliopsida</taxon>
        <taxon>Liliopsida</taxon>
        <taxon>Asparagales</taxon>
        <taxon>Orchidaceae</taxon>
        <taxon>Apostasioideae</taxon>
        <taxon>Apostasia</taxon>
    </lineage>
</organism>
<dbReference type="InterPro" id="IPR032867">
    <property type="entry name" value="DYW_dom"/>
</dbReference>
<dbReference type="GO" id="GO:0008270">
    <property type="term" value="F:zinc ion binding"/>
    <property type="evidence" value="ECO:0007669"/>
    <property type="project" value="InterPro"/>
</dbReference>
<feature type="repeat" description="PPR" evidence="2">
    <location>
        <begin position="161"/>
        <end position="191"/>
    </location>
</feature>
<evidence type="ECO:0000259" key="3">
    <source>
        <dbReference type="Pfam" id="PF14432"/>
    </source>
</evidence>
<dbReference type="InterPro" id="IPR046849">
    <property type="entry name" value="E2_motif"/>
</dbReference>
<dbReference type="InterPro" id="IPR046960">
    <property type="entry name" value="PPR_At4g14850-like_plant"/>
</dbReference>
<dbReference type="Pfam" id="PF14432">
    <property type="entry name" value="DYW_deaminase"/>
    <property type="match status" value="1"/>
</dbReference>
<feature type="repeat" description="PPR" evidence="2">
    <location>
        <begin position="192"/>
        <end position="226"/>
    </location>
</feature>
<evidence type="ECO:0000256" key="2">
    <source>
        <dbReference type="PROSITE-ProRule" id="PRU00708"/>
    </source>
</evidence>
<dbReference type="EC" id="3.6.1.-" evidence="4"/>
<dbReference type="NCBIfam" id="TIGR00756">
    <property type="entry name" value="PPR"/>
    <property type="match status" value="4"/>
</dbReference>
<dbReference type="PROSITE" id="PS51375">
    <property type="entry name" value="PPR"/>
    <property type="match status" value="3"/>
</dbReference>